<name>A0A8H6YQN3_9AGAR</name>
<comment type="caution">
    <text evidence="1">The sequence shown here is derived from an EMBL/GenBank/DDBJ whole genome shotgun (WGS) entry which is preliminary data.</text>
</comment>
<evidence type="ECO:0000313" key="2">
    <source>
        <dbReference type="Proteomes" id="UP000623467"/>
    </source>
</evidence>
<organism evidence="1 2">
    <name type="scientific">Mycena sanguinolenta</name>
    <dbReference type="NCBI Taxonomy" id="230812"/>
    <lineage>
        <taxon>Eukaryota</taxon>
        <taxon>Fungi</taxon>
        <taxon>Dikarya</taxon>
        <taxon>Basidiomycota</taxon>
        <taxon>Agaricomycotina</taxon>
        <taxon>Agaricomycetes</taxon>
        <taxon>Agaricomycetidae</taxon>
        <taxon>Agaricales</taxon>
        <taxon>Marasmiineae</taxon>
        <taxon>Mycenaceae</taxon>
        <taxon>Mycena</taxon>
    </lineage>
</organism>
<dbReference type="AlphaFoldDB" id="A0A8H6YQN3"/>
<keyword evidence="2" id="KW-1185">Reference proteome</keyword>
<dbReference type="Proteomes" id="UP000623467">
    <property type="component" value="Unassembled WGS sequence"/>
</dbReference>
<dbReference type="OrthoDB" id="2936263at2759"/>
<reference evidence="1" key="1">
    <citation type="submission" date="2020-05" db="EMBL/GenBank/DDBJ databases">
        <title>Mycena genomes resolve the evolution of fungal bioluminescence.</title>
        <authorList>
            <person name="Tsai I.J."/>
        </authorList>
    </citation>
    <scope>NUCLEOTIDE SEQUENCE</scope>
    <source>
        <strain evidence="1">160909Yilan</strain>
    </source>
</reference>
<sequence length="379" mass="42690">MIQARSPWLSHLWGTLNGIPIVNHFFCQYRSNYVSVQAEVRLGSIIYWPSGSRIEHAIEIASATGVLNEWSGWHGVATEQWREDDGAVRYNSRDVFNRTLWLINCISAAPWLAQANFKIGSNHEDYNLVNGVEFTLKIGKMTQNPPDGYLFLSLPKDFKTGPMSVRWPDLPAYWSLDPSRGNPLSDEEASSLGFPSITQTTEVYFKSWDETIYAGLRKFDKCKGFDPESQDVAKKLGFPLCVIGVPARELDWTLDEDNERDYTSVYSEEEYTMDDEMGGDLDLPSSYVEVLTTDDENFLEEFSSDESDCSNSYPEDGVLEIESNQELTAENEDSLRNLPFHGTVVGQQDSVGELVEPVKFGLIVVLGLAALYEYAGVLF</sequence>
<dbReference type="EMBL" id="JACAZH010000007">
    <property type="protein sequence ID" value="KAF7364448.1"/>
    <property type="molecule type" value="Genomic_DNA"/>
</dbReference>
<protein>
    <submittedName>
        <fullName evidence="1">Uncharacterized protein</fullName>
    </submittedName>
</protein>
<proteinExistence type="predicted"/>
<gene>
    <name evidence="1" type="ORF">MSAN_01105900</name>
</gene>
<evidence type="ECO:0000313" key="1">
    <source>
        <dbReference type="EMBL" id="KAF7364448.1"/>
    </source>
</evidence>
<accession>A0A8H6YQN3</accession>